<protein>
    <submittedName>
        <fullName evidence="2">Protein FAM200B-like</fullName>
    </submittedName>
</protein>
<dbReference type="Proteomes" id="UP000515146">
    <property type="component" value="Unplaced"/>
</dbReference>
<dbReference type="OrthoDB" id="6432110at2759"/>
<gene>
    <name evidence="2" type="primary">LOC113794131</name>
</gene>
<dbReference type="RefSeq" id="XP_027200020.1">
    <property type="nucleotide sequence ID" value="XM_027344219.1"/>
</dbReference>
<evidence type="ECO:0000313" key="1">
    <source>
        <dbReference type="Proteomes" id="UP000515146"/>
    </source>
</evidence>
<dbReference type="PANTHER" id="PTHR45913:SF22">
    <property type="entry name" value="SCAN BOX DOMAIN-CONTAINING PROTEIN"/>
    <property type="match status" value="1"/>
</dbReference>
<dbReference type="AlphaFoldDB" id="A0A6P6Y435"/>
<organism evidence="1 2">
    <name type="scientific">Dermatophagoides pteronyssinus</name>
    <name type="common">European house dust mite</name>
    <dbReference type="NCBI Taxonomy" id="6956"/>
    <lineage>
        <taxon>Eukaryota</taxon>
        <taxon>Metazoa</taxon>
        <taxon>Ecdysozoa</taxon>
        <taxon>Arthropoda</taxon>
        <taxon>Chelicerata</taxon>
        <taxon>Arachnida</taxon>
        <taxon>Acari</taxon>
        <taxon>Acariformes</taxon>
        <taxon>Sarcoptiformes</taxon>
        <taxon>Astigmata</taxon>
        <taxon>Psoroptidia</taxon>
        <taxon>Analgoidea</taxon>
        <taxon>Pyroglyphidae</taxon>
        <taxon>Dermatophagoidinae</taxon>
        <taxon>Dermatophagoides</taxon>
    </lineage>
</organism>
<name>A0A6P6Y435_DERPT</name>
<accession>A0A6P6Y435</accession>
<dbReference type="KEGG" id="dpte:113794131"/>
<proteinExistence type="predicted"/>
<sequence length="126" mass="14354">MKPQCVVCMKVLTSESFKKSQLKKHLDSLHPHLSSKPREYFENLEISAKKQRLNSSWFGAFDQRSASMASFEVAWLIARNKKPHTIGEDLVKPAALKMAQIMCGQKEATKLNFSRKCFKSSMDSKS</sequence>
<reference evidence="2" key="1">
    <citation type="submission" date="2025-08" db="UniProtKB">
        <authorList>
            <consortium name="RefSeq"/>
        </authorList>
    </citation>
    <scope>IDENTIFICATION</scope>
    <source>
        <strain evidence="2">Airmid</strain>
    </source>
</reference>
<dbReference type="OMA" id="SCEITIL"/>
<keyword evidence="1" id="KW-1185">Reference proteome</keyword>
<dbReference type="InParanoid" id="A0A6P6Y435"/>
<evidence type="ECO:0000313" key="2">
    <source>
        <dbReference type="RefSeq" id="XP_027200020.1"/>
    </source>
</evidence>
<dbReference type="PANTHER" id="PTHR45913">
    <property type="entry name" value="EPM2A-INTERACTING PROTEIN 1"/>
    <property type="match status" value="1"/>
</dbReference>